<evidence type="ECO:0000313" key="3">
    <source>
        <dbReference type="Proteomes" id="UP000182235"/>
    </source>
</evidence>
<organism evidence="2 3">
    <name type="scientific">Emergomyces pasteurianus Ep9510</name>
    <dbReference type="NCBI Taxonomy" id="1447872"/>
    <lineage>
        <taxon>Eukaryota</taxon>
        <taxon>Fungi</taxon>
        <taxon>Dikarya</taxon>
        <taxon>Ascomycota</taxon>
        <taxon>Pezizomycotina</taxon>
        <taxon>Eurotiomycetes</taxon>
        <taxon>Eurotiomycetidae</taxon>
        <taxon>Onygenales</taxon>
        <taxon>Ajellomycetaceae</taxon>
        <taxon>Emergomyces</taxon>
    </lineage>
</organism>
<name>A0A1J9QMI5_9EURO</name>
<keyword evidence="3" id="KW-1185">Reference proteome</keyword>
<proteinExistence type="predicted"/>
<dbReference type="VEuPathDB" id="FungiDB:AJ78_02544"/>
<reference evidence="2 3" key="1">
    <citation type="submission" date="2015-07" db="EMBL/GenBank/DDBJ databases">
        <title>Emmonsia species relationships and genome sequence.</title>
        <authorList>
            <consortium name="The Broad Institute Genomics Platform"/>
            <person name="Cuomo C.A."/>
            <person name="Munoz J.F."/>
            <person name="Imamovic A."/>
            <person name="Priest M.E."/>
            <person name="Young S."/>
            <person name="Clay O.K."/>
            <person name="McEwen J.G."/>
        </authorList>
    </citation>
    <scope>NUCLEOTIDE SEQUENCE [LARGE SCALE GENOMIC DNA]</scope>
    <source>
        <strain evidence="2 3">UAMH 9510</strain>
    </source>
</reference>
<evidence type="ECO:0000313" key="2">
    <source>
        <dbReference type="EMBL" id="OJD17359.1"/>
    </source>
</evidence>
<dbReference type="AlphaFoldDB" id="A0A1J9QMI5"/>
<comment type="caution">
    <text evidence="2">The sequence shown here is derived from an EMBL/GenBank/DDBJ whole genome shotgun (WGS) entry which is preliminary data.</text>
</comment>
<feature type="signal peptide" evidence="1">
    <location>
        <begin position="1"/>
        <end position="19"/>
    </location>
</feature>
<feature type="chain" id="PRO_5013335266" description="Chitin-binding type-4 domain-containing protein" evidence="1">
    <location>
        <begin position="20"/>
        <end position="221"/>
    </location>
</feature>
<keyword evidence="1" id="KW-0732">Signal</keyword>
<dbReference type="Proteomes" id="UP000182235">
    <property type="component" value="Unassembled WGS sequence"/>
</dbReference>
<sequence length="221" mass="23923">MQLWQTSILLAATGTLVSALPASTNPLTSRYTECSANTQWYVCAKNKFAGCCSVDPCDMESCPDGKKPPQACVPSSQTRIYAPEMQAVENGQVQPGIGKDFDISKSGSTFHDQQMKFKLPSNADYCAVGWSVPVERKFTVDGNGKALISVVGQDGALDPVGLANFEQWPQNTGAHDHPVTGTRCQEELNLRLSLDPEGIDGRVYIAQNSNTGFYVTYNVTC</sequence>
<gene>
    <name evidence="2" type="ORF">AJ78_02544</name>
</gene>
<dbReference type="OrthoDB" id="5431298at2759"/>
<evidence type="ECO:0008006" key="4">
    <source>
        <dbReference type="Google" id="ProtNLM"/>
    </source>
</evidence>
<evidence type="ECO:0000256" key="1">
    <source>
        <dbReference type="SAM" id="SignalP"/>
    </source>
</evidence>
<dbReference type="EMBL" id="LGRN01000070">
    <property type="protein sequence ID" value="OJD17359.1"/>
    <property type="molecule type" value="Genomic_DNA"/>
</dbReference>
<protein>
    <recommendedName>
        <fullName evidence="4">Chitin-binding type-4 domain-containing protein</fullName>
    </recommendedName>
</protein>
<accession>A0A1J9QMI5</accession>